<gene>
    <name evidence="1" type="ORF">DAPPUDRAFT_240612</name>
</gene>
<dbReference type="HOGENOM" id="CLU_866723_0_0_1"/>
<dbReference type="OrthoDB" id="10586023at2759"/>
<dbReference type="AlphaFoldDB" id="E9GBY7"/>
<dbReference type="KEGG" id="dpx:DAPPUDRAFT_240612"/>
<dbReference type="Proteomes" id="UP000000305">
    <property type="component" value="Unassembled WGS sequence"/>
</dbReference>
<protein>
    <submittedName>
        <fullName evidence="1">Uncharacterized protein</fullName>
    </submittedName>
</protein>
<evidence type="ECO:0000313" key="1">
    <source>
        <dbReference type="EMBL" id="EFX83040.1"/>
    </source>
</evidence>
<dbReference type="EMBL" id="GL732538">
    <property type="protein sequence ID" value="EFX83040.1"/>
    <property type="molecule type" value="Genomic_DNA"/>
</dbReference>
<keyword evidence="2" id="KW-1185">Reference proteome</keyword>
<proteinExistence type="predicted"/>
<name>E9GBY7_DAPPU</name>
<dbReference type="InParanoid" id="E9GBY7"/>
<organism evidence="1 2">
    <name type="scientific">Daphnia pulex</name>
    <name type="common">Water flea</name>
    <dbReference type="NCBI Taxonomy" id="6669"/>
    <lineage>
        <taxon>Eukaryota</taxon>
        <taxon>Metazoa</taxon>
        <taxon>Ecdysozoa</taxon>
        <taxon>Arthropoda</taxon>
        <taxon>Crustacea</taxon>
        <taxon>Branchiopoda</taxon>
        <taxon>Diplostraca</taxon>
        <taxon>Cladocera</taxon>
        <taxon>Anomopoda</taxon>
        <taxon>Daphniidae</taxon>
        <taxon>Daphnia</taxon>
    </lineage>
</organism>
<accession>E9GBY7</accession>
<dbReference type="PhylomeDB" id="E9GBY7"/>
<sequence>MVNSLKSSSSPTRHLKKVQTGRIVRGGKPGKPYRRMPAIQERKAFKLGQALYRTVKKYVAPAANAFLLSKGKISAAIDIDFKKLMNVIKKEVKNDPNFVPRLISKTQLEKISMARNDIDHDDFASLYKRSDRHFSVLKNLCECIGNNVAAGEVQRIWYLVKQGDFKSALSFAFRFTTVYDDHVAASLSEIIYGVIDKYLIKAMWAFRDNTEIGDPPIDAYANLKYFINEQSVDVDYLAQGGDARDDKKTLKLCMQARIKNRHGGNRKTFSGWKDDLDVIIRFLRVINDADGAHEVEVIRDKLVAARANNTEVTSEMFTTIF</sequence>
<reference evidence="1 2" key="1">
    <citation type="journal article" date="2011" name="Science">
        <title>The ecoresponsive genome of Daphnia pulex.</title>
        <authorList>
            <person name="Colbourne J.K."/>
            <person name="Pfrender M.E."/>
            <person name="Gilbert D."/>
            <person name="Thomas W.K."/>
            <person name="Tucker A."/>
            <person name="Oakley T.H."/>
            <person name="Tokishita S."/>
            <person name="Aerts A."/>
            <person name="Arnold G.J."/>
            <person name="Basu M.K."/>
            <person name="Bauer D.J."/>
            <person name="Caceres C.E."/>
            <person name="Carmel L."/>
            <person name="Casola C."/>
            <person name="Choi J.H."/>
            <person name="Detter J.C."/>
            <person name="Dong Q."/>
            <person name="Dusheyko S."/>
            <person name="Eads B.D."/>
            <person name="Frohlich T."/>
            <person name="Geiler-Samerotte K.A."/>
            <person name="Gerlach D."/>
            <person name="Hatcher P."/>
            <person name="Jogdeo S."/>
            <person name="Krijgsveld J."/>
            <person name="Kriventseva E.V."/>
            <person name="Kultz D."/>
            <person name="Laforsch C."/>
            <person name="Lindquist E."/>
            <person name="Lopez J."/>
            <person name="Manak J.R."/>
            <person name="Muller J."/>
            <person name="Pangilinan J."/>
            <person name="Patwardhan R.P."/>
            <person name="Pitluck S."/>
            <person name="Pritham E.J."/>
            <person name="Rechtsteiner A."/>
            <person name="Rho M."/>
            <person name="Rogozin I.B."/>
            <person name="Sakarya O."/>
            <person name="Salamov A."/>
            <person name="Schaack S."/>
            <person name="Shapiro H."/>
            <person name="Shiga Y."/>
            <person name="Skalitzky C."/>
            <person name="Smith Z."/>
            <person name="Souvorov A."/>
            <person name="Sung W."/>
            <person name="Tang Z."/>
            <person name="Tsuchiya D."/>
            <person name="Tu H."/>
            <person name="Vos H."/>
            <person name="Wang M."/>
            <person name="Wolf Y.I."/>
            <person name="Yamagata H."/>
            <person name="Yamada T."/>
            <person name="Ye Y."/>
            <person name="Shaw J.R."/>
            <person name="Andrews J."/>
            <person name="Crease T.J."/>
            <person name="Tang H."/>
            <person name="Lucas S.M."/>
            <person name="Robertson H.M."/>
            <person name="Bork P."/>
            <person name="Koonin E.V."/>
            <person name="Zdobnov E.M."/>
            <person name="Grigoriev I.V."/>
            <person name="Lynch M."/>
            <person name="Boore J.L."/>
        </authorList>
    </citation>
    <scope>NUCLEOTIDE SEQUENCE [LARGE SCALE GENOMIC DNA]</scope>
</reference>
<evidence type="ECO:0000313" key="2">
    <source>
        <dbReference type="Proteomes" id="UP000000305"/>
    </source>
</evidence>